<keyword evidence="2" id="KW-0808">Transferase</keyword>
<dbReference type="InterPro" id="IPR000182">
    <property type="entry name" value="GNAT_dom"/>
</dbReference>
<dbReference type="Pfam" id="PF00583">
    <property type="entry name" value="Acetyltransf_1"/>
    <property type="match status" value="1"/>
</dbReference>
<accession>A0A3S0K0T7</accession>
<feature type="domain" description="N-acetyltransferase" evidence="1">
    <location>
        <begin position="151"/>
        <end position="299"/>
    </location>
</feature>
<organism evidence="2 3">
    <name type="scientific">Bacillus yapensis</name>
    <dbReference type="NCBI Taxonomy" id="2492960"/>
    <lineage>
        <taxon>Bacteria</taxon>
        <taxon>Bacillati</taxon>
        <taxon>Bacillota</taxon>
        <taxon>Bacilli</taxon>
        <taxon>Bacillales</taxon>
        <taxon>Bacillaceae</taxon>
        <taxon>Bacillus</taxon>
    </lineage>
</organism>
<evidence type="ECO:0000313" key="3">
    <source>
        <dbReference type="Proteomes" id="UP000271374"/>
    </source>
</evidence>
<dbReference type="CDD" id="cd04301">
    <property type="entry name" value="NAT_SF"/>
    <property type="match status" value="1"/>
</dbReference>
<name>A0A3S0K0T7_9BACI</name>
<dbReference type="InterPro" id="IPR016181">
    <property type="entry name" value="Acyl_CoA_acyltransferase"/>
</dbReference>
<evidence type="ECO:0000313" key="2">
    <source>
        <dbReference type="EMBL" id="RTR33146.1"/>
    </source>
</evidence>
<dbReference type="OrthoDB" id="9797826at2"/>
<dbReference type="AlphaFoldDB" id="A0A3S0K0T7"/>
<dbReference type="RefSeq" id="WP_126408323.1">
    <property type="nucleotide sequence ID" value="NZ_RXNT01000005.1"/>
</dbReference>
<dbReference type="PANTHER" id="PTHR43617">
    <property type="entry name" value="L-AMINO ACID N-ACETYLTRANSFERASE"/>
    <property type="match status" value="1"/>
</dbReference>
<dbReference type="InterPro" id="IPR050276">
    <property type="entry name" value="MshD_Acetyltransferase"/>
</dbReference>
<sequence>MKVEFLKGERLGDFVEYCRMHRAKLDHSFLYDEDLNDFEPNAENPAYIISNSQGEIIAAVSLILDDYNRRGKKARFRIFHSAVNDVACYQMLWQALFPHTIGLEKVFLFIPNENAILIEFIKKLNFTVERYAYLLLREDLEIPGLRLPADYSIRSFRPGVDEAKWCVVRNAGFAQLQGSETPITPEMISEMISKEGYVEGGMMILFHQDRPVGIVNGEADEYEDVPALHIAQLAIIPEYQGRGFGRMLLRAALHFAKENGFKRTTLSVNGENERAISLYIQEDFKQAEAFTCYQYDLQL</sequence>
<evidence type="ECO:0000259" key="1">
    <source>
        <dbReference type="PROSITE" id="PS51186"/>
    </source>
</evidence>
<gene>
    <name evidence="2" type="ORF">EKG37_08805</name>
</gene>
<dbReference type="GO" id="GO:0008999">
    <property type="term" value="F:protein-N-terminal-alanine acetyltransferase activity"/>
    <property type="evidence" value="ECO:0007669"/>
    <property type="project" value="TreeGrafter"/>
</dbReference>
<dbReference type="EMBL" id="RXNT01000005">
    <property type="protein sequence ID" value="RTR33146.1"/>
    <property type="molecule type" value="Genomic_DNA"/>
</dbReference>
<proteinExistence type="predicted"/>
<comment type="caution">
    <text evidence="2">The sequence shown here is derived from an EMBL/GenBank/DDBJ whole genome shotgun (WGS) entry which is preliminary data.</text>
</comment>
<dbReference type="SUPFAM" id="SSF55729">
    <property type="entry name" value="Acyl-CoA N-acyltransferases (Nat)"/>
    <property type="match status" value="1"/>
</dbReference>
<dbReference type="Proteomes" id="UP000271374">
    <property type="component" value="Unassembled WGS sequence"/>
</dbReference>
<reference evidence="2 3" key="1">
    <citation type="submission" date="2018-12" db="EMBL/GenBank/DDBJ databases">
        <title>Bacillus yapensis draft genome sequence.</title>
        <authorList>
            <person name="Yu L."/>
            <person name="Xu X."/>
            <person name="Tang X."/>
        </authorList>
    </citation>
    <scope>NUCLEOTIDE SEQUENCE [LARGE SCALE GENOMIC DNA]</scope>
    <source>
        <strain evidence="2 3">XXST-01</strain>
    </source>
</reference>
<keyword evidence="3" id="KW-1185">Reference proteome</keyword>
<dbReference type="PROSITE" id="PS51186">
    <property type="entry name" value="GNAT"/>
    <property type="match status" value="1"/>
</dbReference>
<dbReference type="Gene3D" id="3.40.630.30">
    <property type="match status" value="1"/>
</dbReference>
<protein>
    <submittedName>
        <fullName evidence="2">GNAT family N-acetyltransferase</fullName>
    </submittedName>
</protein>
<dbReference type="PANTHER" id="PTHR43617:SF20">
    <property type="entry name" value="N-ALPHA-ACETYLTRANSFERASE RIMI"/>
    <property type="match status" value="1"/>
</dbReference>